<comment type="caution">
    <text evidence="1">The sequence shown here is derived from an EMBL/GenBank/DDBJ whole genome shotgun (WGS) entry which is preliminary data.</text>
</comment>
<evidence type="ECO:0000313" key="1">
    <source>
        <dbReference type="EMBL" id="KAJ9063776.1"/>
    </source>
</evidence>
<gene>
    <name evidence="1" type="ORF">DSO57_1037386</name>
</gene>
<dbReference type="Proteomes" id="UP001165960">
    <property type="component" value="Unassembled WGS sequence"/>
</dbReference>
<evidence type="ECO:0000313" key="2">
    <source>
        <dbReference type="Proteomes" id="UP001165960"/>
    </source>
</evidence>
<name>A0ACC2SNE0_9FUNG</name>
<accession>A0ACC2SNE0</accession>
<keyword evidence="2" id="KW-1185">Reference proteome</keyword>
<sequence length="255" mass="29434">MLFLWGIMSVFGELGLQRNTHVLADTRTQLNLSYFGFAEIYPLELNGCFWADKPHLTKREGYDLIPSPTFKGRYQTCVEDQSLECLVIKKNYFYIHKEEPVSDPVFCSYDELCYVENEIPVVRSLRVLSSGQVEDYEWERIFIRFLGIHASFYSLPWIVHRVDQASIFVLWFKPISWVVEGRYSKTINNLTESSPFRAEFPLGTQNRLNGIFGVTDLCSSTPVPRLSDIKGEEYVKFLAVASFFCPAIKNDASFP</sequence>
<protein>
    <submittedName>
        <fullName evidence="1">Uncharacterized protein</fullName>
    </submittedName>
</protein>
<dbReference type="EMBL" id="QTSX02004659">
    <property type="protein sequence ID" value="KAJ9063776.1"/>
    <property type="molecule type" value="Genomic_DNA"/>
</dbReference>
<reference evidence="1" key="1">
    <citation type="submission" date="2022-04" db="EMBL/GenBank/DDBJ databases">
        <title>Genome of the entomopathogenic fungus Entomophthora muscae.</title>
        <authorList>
            <person name="Elya C."/>
            <person name="Lovett B.R."/>
            <person name="Lee E."/>
            <person name="Macias A.M."/>
            <person name="Hajek A.E."/>
            <person name="De Bivort B.L."/>
            <person name="Kasson M.T."/>
            <person name="De Fine Licht H.H."/>
            <person name="Stajich J.E."/>
        </authorList>
    </citation>
    <scope>NUCLEOTIDE SEQUENCE</scope>
    <source>
        <strain evidence="1">Berkeley</strain>
    </source>
</reference>
<proteinExistence type="predicted"/>
<organism evidence="1 2">
    <name type="scientific">Entomophthora muscae</name>
    <dbReference type="NCBI Taxonomy" id="34485"/>
    <lineage>
        <taxon>Eukaryota</taxon>
        <taxon>Fungi</taxon>
        <taxon>Fungi incertae sedis</taxon>
        <taxon>Zoopagomycota</taxon>
        <taxon>Entomophthoromycotina</taxon>
        <taxon>Entomophthoromycetes</taxon>
        <taxon>Entomophthorales</taxon>
        <taxon>Entomophthoraceae</taxon>
        <taxon>Entomophthora</taxon>
    </lineage>
</organism>